<comment type="caution">
    <text evidence="2">The sequence shown here is derived from an EMBL/GenBank/DDBJ whole genome shotgun (WGS) entry which is preliminary data.</text>
</comment>
<protein>
    <submittedName>
        <fullName evidence="2">Uncharacterized protein</fullName>
    </submittedName>
</protein>
<reference evidence="2" key="2">
    <citation type="submission" date="2020-11" db="EMBL/GenBank/DDBJ databases">
        <authorList>
            <person name="McCartney M.A."/>
            <person name="Auch B."/>
            <person name="Kono T."/>
            <person name="Mallez S."/>
            <person name="Becker A."/>
            <person name="Gohl D.M."/>
            <person name="Silverstein K.A.T."/>
            <person name="Koren S."/>
            <person name="Bechman K.B."/>
            <person name="Herman A."/>
            <person name="Abrahante J.E."/>
            <person name="Garbe J."/>
        </authorList>
    </citation>
    <scope>NUCLEOTIDE SEQUENCE</scope>
    <source>
        <strain evidence="2">Duluth1</strain>
        <tissue evidence="2">Whole animal</tissue>
    </source>
</reference>
<organism evidence="2 3">
    <name type="scientific">Dreissena polymorpha</name>
    <name type="common">Zebra mussel</name>
    <name type="synonym">Mytilus polymorpha</name>
    <dbReference type="NCBI Taxonomy" id="45954"/>
    <lineage>
        <taxon>Eukaryota</taxon>
        <taxon>Metazoa</taxon>
        <taxon>Spiralia</taxon>
        <taxon>Lophotrochozoa</taxon>
        <taxon>Mollusca</taxon>
        <taxon>Bivalvia</taxon>
        <taxon>Autobranchia</taxon>
        <taxon>Heteroconchia</taxon>
        <taxon>Euheterodonta</taxon>
        <taxon>Imparidentia</taxon>
        <taxon>Neoheterodontei</taxon>
        <taxon>Myida</taxon>
        <taxon>Dreissenoidea</taxon>
        <taxon>Dreissenidae</taxon>
        <taxon>Dreissena</taxon>
    </lineage>
</organism>
<name>A0A9D4NEJ9_DREPO</name>
<accession>A0A9D4NEJ9</accession>
<evidence type="ECO:0000313" key="2">
    <source>
        <dbReference type="EMBL" id="KAH3895023.1"/>
    </source>
</evidence>
<dbReference type="AlphaFoldDB" id="A0A9D4NEJ9"/>
<dbReference type="EMBL" id="JAIWYP010000001">
    <property type="protein sequence ID" value="KAH3895023.1"/>
    <property type="molecule type" value="Genomic_DNA"/>
</dbReference>
<gene>
    <name evidence="2" type="ORF">DPMN_019183</name>
</gene>
<reference evidence="2" key="1">
    <citation type="journal article" date="2019" name="bioRxiv">
        <title>The Genome of the Zebra Mussel, Dreissena polymorpha: A Resource for Invasive Species Research.</title>
        <authorList>
            <person name="McCartney M.A."/>
            <person name="Auch B."/>
            <person name="Kono T."/>
            <person name="Mallez S."/>
            <person name="Zhang Y."/>
            <person name="Obille A."/>
            <person name="Becker A."/>
            <person name="Abrahante J.E."/>
            <person name="Garbe J."/>
            <person name="Badalamenti J.P."/>
            <person name="Herman A."/>
            <person name="Mangelson H."/>
            <person name="Liachko I."/>
            <person name="Sullivan S."/>
            <person name="Sone E.D."/>
            <person name="Koren S."/>
            <person name="Silverstein K.A.T."/>
            <person name="Beckman K.B."/>
            <person name="Gohl D.M."/>
        </authorList>
    </citation>
    <scope>NUCLEOTIDE SEQUENCE</scope>
    <source>
        <strain evidence="2">Duluth1</strain>
        <tissue evidence="2">Whole animal</tissue>
    </source>
</reference>
<feature type="region of interest" description="Disordered" evidence="1">
    <location>
        <begin position="1"/>
        <end position="24"/>
    </location>
</feature>
<proteinExistence type="predicted"/>
<keyword evidence="3" id="KW-1185">Reference proteome</keyword>
<evidence type="ECO:0000313" key="3">
    <source>
        <dbReference type="Proteomes" id="UP000828390"/>
    </source>
</evidence>
<sequence length="67" mass="7632">MYAKSIRASQEGDVHDETENPDCNMQSLLQKHLKTQHMNPLQSSSSDYIISMVQDPQSVNTGNLRRQ</sequence>
<dbReference type="Proteomes" id="UP000828390">
    <property type="component" value="Unassembled WGS sequence"/>
</dbReference>
<evidence type="ECO:0000256" key="1">
    <source>
        <dbReference type="SAM" id="MobiDB-lite"/>
    </source>
</evidence>